<feature type="domain" description="LicD/FKTN/FKRP nucleotidyltransferase" evidence="1">
    <location>
        <begin position="70"/>
        <end position="110"/>
    </location>
</feature>
<dbReference type="InterPro" id="IPR052942">
    <property type="entry name" value="LPS_cholinephosphotransferase"/>
</dbReference>
<evidence type="ECO:0000313" key="2">
    <source>
        <dbReference type="EMBL" id="CAB4006525.1"/>
    </source>
</evidence>
<evidence type="ECO:0000259" key="1">
    <source>
        <dbReference type="Pfam" id="PF04991"/>
    </source>
</evidence>
<dbReference type="EMBL" id="CACRXK020005529">
    <property type="protein sequence ID" value="CAB4006525.1"/>
    <property type="molecule type" value="Genomic_DNA"/>
</dbReference>
<dbReference type="InterPro" id="IPR007074">
    <property type="entry name" value="LicD/FKTN/FKRP_NTP_transf"/>
</dbReference>
<sequence length="287" mass="33341">MKNKYAIATVCIVSVIIFLLISQRTLDVFFANYTSPRLSNSTIYGSGCPENPFHKRLETLFRTWVSIATRRNLTYFVCYGALLGLHRDGDVIPFDNDLDVCIFRNELYKLEMEDEPKPFKADDGRTHLIYQRHCHHPKIDTPRKTCKGFEVTTNVDQCTFLDPCARIVLRPPTSERTTWLDVFALRDNDSYLLDDWKRKTHKRAIIFPLKPCVFIGIQTVCPNNITGYLTRYYGNDFATKSHYVCKNEEWIANTDDAKQIAVPRCPENDLFCKANVFIRGIKNKIKY</sequence>
<dbReference type="GO" id="GO:0009100">
    <property type="term" value="P:glycoprotein metabolic process"/>
    <property type="evidence" value="ECO:0007669"/>
    <property type="project" value="UniProtKB-ARBA"/>
</dbReference>
<protein>
    <recommendedName>
        <fullName evidence="1">LicD/FKTN/FKRP nucleotidyltransferase domain-containing protein</fullName>
    </recommendedName>
</protein>
<dbReference type="PANTHER" id="PTHR43404">
    <property type="entry name" value="LIPOPOLYSACCHARIDE CHOLINEPHOSPHOTRANSFERASE LICD"/>
    <property type="match status" value="1"/>
</dbReference>
<organism evidence="2 3">
    <name type="scientific">Paramuricea clavata</name>
    <name type="common">Red gorgonian</name>
    <name type="synonym">Violescent sea-whip</name>
    <dbReference type="NCBI Taxonomy" id="317549"/>
    <lineage>
        <taxon>Eukaryota</taxon>
        <taxon>Metazoa</taxon>
        <taxon>Cnidaria</taxon>
        <taxon>Anthozoa</taxon>
        <taxon>Octocorallia</taxon>
        <taxon>Malacalcyonacea</taxon>
        <taxon>Plexauridae</taxon>
        <taxon>Paramuricea</taxon>
    </lineage>
</organism>
<gene>
    <name evidence="2" type="ORF">PACLA_8A074859</name>
</gene>
<dbReference type="AlphaFoldDB" id="A0A7D9EBM4"/>
<accession>A0A7D9EBM4</accession>
<reference evidence="2" key="1">
    <citation type="submission" date="2020-04" db="EMBL/GenBank/DDBJ databases">
        <authorList>
            <person name="Alioto T."/>
            <person name="Alioto T."/>
            <person name="Gomez Garrido J."/>
        </authorList>
    </citation>
    <scope>NUCLEOTIDE SEQUENCE</scope>
    <source>
        <strain evidence="2">A484AB</strain>
    </source>
</reference>
<name>A0A7D9EBM4_PARCT</name>
<dbReference type="OrthoDB" id="444255at2759"/>
<dbReference type="Pfam" id="PF04991">
    <property type="entry name" value="LicD"/>
    <property type="match status" value="1"/>
</dbReference>
<evidence type="ECO:0000313" key="3">
    <source>
        <dbReference type="Proteomes" id="UP001152795"/>
    </source>
</evidence>
<dbReference type="Proteomes" id="UP001152795">
    <property type="component" value="Unassembled WGS sequence"/>
</dbReference>
<comment type="caution">
    <text evidence="2">The sequence shown here is derived from an EMBL/GenBank/DDBJ whole genome shotgun (WGS) entry which is preliminary data.</text>
</comment>
<dbReference type="PANTHER" id="PTHR43404:SF1">
    <property type="entry name" value="MNN4P"/>
    <property type="match status" value="1"/>
</dbReference>
<keyword evidence="3" id="KW-1185">Reference proteome</keyword>
<proteinExistence type="predicted"/>